<keyword evidence="4" id="KW-0862">Zinc</keyword>
<evidence type="ECO:0000256" key="4">
    <source>
        <dbReference type="ARBA" id="ARBA00022833"/>
    </source>
</evidence>
<evidence type="ECO:0000256" key="1">
    <source>
        <dbReference type="ARBA" id="ARBA00022670"/>
    </source>
</evidence>
<evidence type="ECO:0000313" key="6">
    <source>
        <dbReference type="EMBL" id="KKO08820.1"/>
    </source>
</evidence>
<sequence length="500" mass="53800">MICNPVSGLRALRAVFCLSLLTTALLSSAAQAFDISANANKWPGAQTTIYTGVPGTSRSGTPWAVALQRAAGEWTDSTRFNFEASPSYRDPCAGSGPGGRPDFLNGIDFRANVCGDSFNSSTLAVTVFFTEFNILGTADIVEADIIFNDNLNFDVYDGPQRSGSNATREYDFQRIALHELGHVIGLGHDDSQAAIMSSTIGNLFRLQTDDISGADTLYAGIENCDYRAIRFGWVYGRLDAGDCRIQQLLSGGSDDSFVDVYTLDLTQDLFVTFDMVTDGQLDSVLFVGNANLGALRVDEDSAGNCNPRLTATLPAGRHTILVNTYSNNIDPPCGVTNTGNYRMSVVAQSGELLTLSGQQSFQGGRADAVFYGGVTTNGGQNYTNRVSSLEPFDVRGRIEIDPKHQGQPGFLAVALITPQGEILVKNTRGELVGYQPEVQLVPVSERKVLGAVEDLEVLTQFRAAEIGISEIDVDFYIGYGVDSNPGELYFNGQAINVLVE</sequence>
<gene>
    <name evidence="6" type="ORF">LCGC14_0039390</name>
</gene>
<dbReference type="GO" id="GO:0008270">
    <property type="term" value="F:zinc ion binding"/>
    <property type="evidence" value="ECO:0007669"/>
    <property type="project" value="InterPro"/>
</dbReference>
<keyword evidence="3" id="KW-0378">Hydrolase</keyword>
<name>A0A0F9VXJ5_9ZZZZ</name>
<comment type="caution">
    <text evidence="6">The sequence shown here is derived from an EMBL/GenBank/DDBJ whole genome shotgun (WGS) entry which is preliminary data.</text>
</comment>
<dbReference type="PANTHER" id="PTHR10201">
    <property type="entry name" value="MATRIX METALLOPROTEINASE"/>
    <property type="match status" value="1"/>
</dbReference>
<dbReference type="PRINTS" id="PR00138">
    <property type="entry name" value="MATRIXIN"/>
</dbReference>
<dbReference type="SUPFAM" id="SSF55486">
    <property type="entry name" value="Metalloproteases ('zincins'), catalytic domain"/>
    <property type="match status" value="1"/>
</dbReference>
<dbReference type="SMART" id="SM00235">
    <property type="entry name" value="ZnMc"/>
    <property type="match status" value="1"/>
</dbReference>
<dbReference type="GO" id="GO:0006508">
    <property type="term" value="P:proteolysis"/>
    <property type="evidence" value="ECO:0007669"/>
    <property type="project" value="UniProtKB-KW"/>
</dbReference>
<dbReference type="InterPro" id="IPR024079">
    <property type="entry name" value="MetalloPept_cat_dom_sf"/>
</dbReference>
<dbReference type="GO" id="GO:0031012">
    <property type="term" value="C:extracellular matrix"/>
    <property type="evidence" value="ECO:0007669"/>
    <property type="project" value="InterPro"/>
</dbReference>
<accession>A0A0F9VXJ5</accession>
<evidence type="ECO:0000259" key="5">
    <source>
        <dbReference type="SMART" id="SM00235"/>
    </source>
</evidence>
<protein>
    <recommendedName>
        <fullName evidence="5">Peptidase metallopeptidase domain-containing protein</fullName>
    </recommendedName>
</protein>
<keyword evidence="1" id="KW-0645">Protease</keyword>
<dbReference type="EMBL" id="LAZR01000008">
    <property type="protein sequence ID" value="KKO08820.1"/>
    <property type="molecule type" value="Genomic_DNA"/>
</dbReference>
<feature type="domain" description="Peptidase metallopeptidase" evidence="5">
    <location>
        <begin position="38"/>
        <end position="220"/>
    </location>
</feature>
<reference evidence="6" key="1">
    <citation type="journal article" date="2015" name="Nature">
        <title>Complex archaea that bridge the gap between prokaryotes and eukaryotes.</title>
        <authorList>
            <person name="Spang A."/>
            <person name="Saw J.H."/>
            <person name="Jorgensen S.L."/>
            <person name="Zaremba-Niedzwiedzka K."/>
            <person name="Martijn J."/>
            <person name="Lind A.E."/>
            <person name="van Eijk R."/>
            <person name="Schleper C."/>
            <person name="Guy L."/>
            <person name="Ettema T.J."/>
        </authorList>
    </citation>
    <scope>NUCLEOTIDE SEQUENCE</scope>
</reference>
<keyword evidence="2" id="KW-0479">Metal-binding</keyword>
<evidence type="ECO:0000256" key="3">
    <source>
        <dbReference type="ARBA" id="ARBA00022801"/>
    </source>
</evidence>
<organism evidence="6">
    <name type="scientific">marine sediment metagenome</name>
    <dbReference type="NCBI Taxonomy" id="412755"/>
    <lineage>
        <taxon>unclassified sequences</taxon>
        <taxon>metagenomes</taxon>
        <taxon>ecological metagenomes</taxon>
    </lineage>
</organism>
<dbReference type="InterPro" id="IPR021190">
    <property type="entry name" value="Pept_M10A"/>
</dbReference>
<dbReference type="GO" id="GO:0004222">
    <property type="term" value="F:metalloendopeptidase activity"/>
    <property type="evidence" value="ECO:0007669"/>
    <property type="project" value="InterPro"/>
</dbReference>
<proteinExistence type="predicted"/>
<dbReference type="Pfam" id="PF00413">
    <property type="entry name" value="Peptidase_M10"/>
    <property type="match status" value="1"/>
</dbReference>
<dbReference type="InterPro" id="IPR001818">
    <property type="entry name" value="Pept_M10_metallopeptidase"/>
</dbReference>
<evidence type="ECO:0000256" key="2">
    <source>
        <dbReference type="ARBA" id="ARBA00022723"/>
    </source>
</evidence>
<dbReference type="InterPro" id="IPR006026">
    <property type="entry name" value="Peptidase_Metallo"/>
</dbReference>
<dbReference type="Gene3D" id="3.40.390.10">
    <property type="entry name" value="Collagenase (Catalytic Domain)"/>
    <property type="match status" value="1"/>
</dbReference>
<dbReference type="AlphaFoldDB" id="A0A0F9VXJ5"/>